<dbReference type="GO" id="GO:0006412">
    <property type="term" value="P:translation"/>
    <property type="evidence" value="ECO:0007669"/>
    <property type="project" value="UniProtKB-UniRule"/>
</dbReference>
<sequence>MARRCPVTGKRPMVGHHVSHANNKTRRRYLPNLHVRRIWIESENRAIRVRISNAALRLIDKKGADAVLASLRARGEI</sequence>
<dbReference type="eggNOG" id="COG0227">
    <property type="taxonomic scope" value="Bacteria"/>
</dbReference>
<name>G2J9P6_9BURK</name>
<accession>G2J9P6</accession>
<dbReference type="SUPFAM" id="SSF143800">
    <property type="entry name" value="L28p-like"/>
    <property type="match status" value="1"/>
</dbReference>
<reference evidence="6 7" key="1">
    <citation type="submission" date="2011-08" db="EMBL/GenBank/DDBJ databases">
        <title>The genome of the obligate endobacterium of an arbuscular mycorrhizal fungus reveals an interphylum network of nutritional interactions.</title>
        <authorList>
            <person name="Ghignone S."/>
            <person name="Salvioli A."/>
            <person name="Anca I."/>
            <person name="Lumini E."/>
            <person name="Ortu G."/>
            <person name="Petiti L."/>
            <person name="Cruveiller S."/>
            <person name="Bianciotto V."/>
            <person name="Piffanelli P."/>
            <person name="Lanfranco L."/>
            <person name="Bonfante P."/>
        </authorList>
    </citation>
    <scope>NUCLEOTIDE SEQUENCE [LARGE SCALE GENOMIC DNA]</scope>
    <source>
        <strain evidence="6 7">BEG34</strain>
    </source>
</reference>
<evidence type="ECO:0000256" key="4">
    <source>
        <dbReference type="ARBA" id="ARBA00035174"/>
    </source>
</evidence>
<evidence type="ECO:0000256" key="3">
    <source>
        <dbReference type="ARBA" id="ARBA00023274"/>
    </source>
</evidence>
<keyword evidence="2 5" id="KW-0689">Ribosomal protein</keyword>
<dbReference type="InterPro" id="IPR001383">
    <property type="entry name" value="Ribosomal_bL28_bact-type"/>
</dbReference>
<evidence type="ECO:0000313" key="7">
    <source>
        <dbReference type="Proteomes" id="UP000054051"/>
    </source>
</evidence>
<dbReference type="RefSeq" id="WP_006682682.1">
    <property type="nucleotide sequence ID" value="NZ_CAFB01000041.1"/>
</dbReference>
<protein>
    <recommendedName>
        <fullName evidence="4 5">Large ribosomal subunit protein bL28</fullName>
    </recommendedName>
</protein>
<dbReference type="PANTHER" id="PTHR13528:SF2">
    <property type="entry name" value="LARGE RIBOSOMAL SUBUNIT PROTEIN BL28M"/>
    <property type="match status" value="1"/>
</dbReference>
<gene>
    <name evidence="5 6" type="primary">rpmB</name>
    <name evidence="6" type="ORF">CAGGBEG34_240066</name>
</gene>
<evidence type="ECO:0000256" key="5">
    <source>
        <dbReference type="HAMAP-Rule" id="MF_00373"/>
    </source>
</evidence>
<dbReference type="NCBIfam" id="TIGR00009">
    <property type="entry name" value="L28"/>
    <property type="match status" value="1"/>
</dbReference>
<comment type="caution">
    <text evidence="6">The sequence shown here is derived from an EMBL/GenBank/DDBJ whole genome shotgun (WGS) entry which is preliminary data.</text>
</comment>
<keyword evidence="7" id="KW-1185">Reference proteome</keyword>
<keyword evidence="3 5" id="KW-0687">Ribonucleoprotein</keyword>
<dbReference type="GO" id="GO:0022625">
    <property type="term" value="C:cytosolic large ribosomal subunit"/>
    <property type="evidence" value="ECO:0007669"/>
    <property type="project" value="TreeGrafter"/>
</dbReference>
<dbReference type="EMBL" id="CAFB01000041">
    <property type="protein sequence ID" value="CCD29493.1"/>
    <property type="molecule type" value="Genomic_DNA"/>
</dbReference>
<evidence type="ECO:0000256" key="1">
    <source>
        <dbReference type="ARBA" id="ARBA00008760"/>
    </source>
</evidence>
<evidence type="ECO:0000313" key="6">
    <source>
        <dbReference type="EMBL" id="CCD29493.1"/>
    </source>
</evidence>
<dbReference type="PANTHER" id="PTHR13528">
    <property type="entry name" value="39S RIBOSOMAL PROTEIN L28, MITOCHONDRIAL"/>
    <property type="match status" value="1"/>
</dbReference>
<dbReference type="InterPro" id="IPR034704">
    <property type="entry name" value="Ribosomal_bL28/bL31-like_sf"/>
</dbReference>
<dbReference type="STRING" id="1070319.CAGGBEG34_240066"/>
<dbReference type="Gene3D" id="2.30.170.40">
    <property type="entry name" value="Ribosomal protein L28/L24"/>
    <property type="match status" value="1"/>
</dbReference>
<comment type="similarity">
    <text evidence="1 5">Belongs to the bacterial ribosomal protein bL28 family.</text>
</comment>
<dbReference type="OrthoDB" id="9805609at2"/>
<dbReference type="GO" id="GO:0003735">
    <property type="term" value="F:structural constituent of ribosome"/>
    <property type="evidence" value="ECO:0007669"/>
    <property type="project" value="InterPro"/>
</dbReference>
<dbReference type="Proteomes" id="UP000054051">
    <property type="component" value="Unassembled WGS sequence"/>
</dbReference>
<dbReference type="InterPro" id="IPR026569">
    <property type="entry name" value="Ribosomal_bL28"/>
</dbReference>
<proteinExistence type="inferred from homology"/>
<dbReference type="Pfam" id="PF00830">
    <property type="entry name" value="Ribosomal_L28"/>
    <property type="match status" value="1"/>
</dbReference>
<evidence type="ECO:0000256" key="2">
    <source>
        <dbReference type="ARBA" id="ARBA00022980"/>
    </source>
</evidence>
<dbReference type="FunFam" id="2.30.170.40:FF:000001">
    <property type="entry name" value="50S ribosomal protein L28"/>
    <property type="match status" value="1"/>
</dbReference>
<dbReference type="AlphaFoldDB" id="G2J9P6"/>
<dbReference type="InterPro" id="IPR037147">
    <property type="entry name" value="Ribosomal_bL28_sf"/>
</dbReference>
<dbReference type="HAMAP" id="MF_00373">
    <property type="entry name" value="Ribosomal_bL28"/>
    <property type="match status" value="1"/>
</dbReference>
<organism evidence="6 7">
    <name type="scientific">Candidatus Glomeribacter gigasporarum BEG34</name>
    <dbReference type="NCBI Taxonomy" id="1070319"/>
    <lineage>
        <taxon>Bacteria</taxon>
        <taxon>Pseudomonadati</taxon>
        <taxon>Pseudomonadota</taxon>
        <taxon>Betaproteobacteria</taxon>
        <taxon>Burkholderiales</taxon>
        <taxon>Burkholderiaceae</taxon>
        <taxon>Candidatus Glomeribacter</taxon>
    </lineage>
</organism>